<evidence type="ECO:0000313" key="19">
    <source>
        <dbReference type="EMBL" id="GAA4697931.1"/>
    </source>
</evidence>
<feature type="compositionally biased region" description="Low complexity" evidence="17">
    <location>
        <begin position="448"/>
        <end position="458"/>
    </location>
</feature>
<feature type="site" description="Substrate discrimination" evidence="16">
    <location>
        <position position="16"/>
    </location>
</feature>
<dbReference type="InterPro" id="IPR001126">
    <property type="entry name" value="UmuC"/>
</dbReference>
<comment type="caution">
    <text evidence="19">The sequence shown here is derived from an EMBL/GenBank/DDBJ whole genome shotgun (WGS) entry which is preliminary data.</text>
</comment>
<dbReference type="NCBIfam" id="NF002677">
    <property type="entry name" value="PRK02406.1"/>
    <property type="match status" value="1"/>
</dbReference>
<evidence type="ECO:0000259" key="18">
    <source>
        <dbReference type="PROSITE" id="PS50173"/>
    </source>
</evidence>
<dbReference type="NCBIfam" id="NF002882">
    <property type="entry name" value="PRK03348.1"/>
    <property type="match status" value="1"/>
</dbReference>
<name>A0ABP8WZ00_9ACTN</name>
<feature type="active site" evidence="16">
    <location>
        <position position="106"/>
    </location>
</feature>
<evidence type="ECO:0000256" key="12">
    <source>
        <dbReference type="ARBA" id="ARBA00023125"/>
    </source>
</evidence>
<dbReference type="EMBL" id="BAABIM010000005">
    <property type="protein sequence ID" value="GAA4697931.1"/>
    <property type="molecule type" value="Genomic_DNA"/>
</dbReference>
<dbReference type="Gene3D" id="3.40.1170.60">
    <property type="match status" value="1"/>
</dbReference>
<evidence type="ECO:0000256" key="13">
    <source>
        <dbReference type="ARBA" id="ARBA00023204"/>
    </source>
</evidence>
<evidence type="ECO:0000256" key="10">
    <source>
        <dbReference type="ARBA" id="ARBA00022842"/>
    </source>
</evidence>
<dbReference type="InterPro" id="IPR043502">
    <property type="entry name" value="DNA/RNA_pol_sf"/>
</dbReference>
<comment type="cofactor">
    <cofactor evidence="16">
        <name>Mg(2+)</name>
        <dbReference type="ChEBI" id="CHEBI:18420"/>
    </cofactor>
    <text evidence="16">Binds 2 magnesium ions per subunit.</text>
</comment>
<evidence type="ECO:0000256" key="7">
    <source>
        <dbReference type="ARBA" id="ARBA00022705"/>
    </source>
</evidence>
<dbReference type="Pfam" id="PF21999">
    <property type="entry name" value="IMS_HHH_1"/>
    <property type="match status" value="1"/>
</dbReference>
<keyword evidence="5 16" id="KW-0808">Transferase</keyword>
<keyword evidence="6 16" id="KW-0548">Nucleotidyltransferase</keyword>
<dbReference type="Pfam" id="PF11799">
    <property type="entry name" value="IMS_C"/>
    <property type="match status" value="1"/>
</dbReference>
<evidence type="ECO:0000256" key="3">
    <source>
        <dbReference type="ARBA" id="ARBA00022457"/>
    </source>
</evidence>
<keyword evidence="4 16" id="KW-0963">Cytoplasm</keyword>
<dbReference type="Pfam" id="PF00817">
    <property type="entry name" value="IMS"/>
    <property type="match status" value="1"/>
</dbReference>
<evidence type="ECO:0000256" key="15">
    <source>
        <dbReference type="ARBA" id="ARBA00049244"/>
    </source>
</evidence>
<keyword evidence="8 16" id="KW-0479">Metal-binding</keyword>
<dbReference type="SUPFAM" id="SSF56672">
    <property type="entry name" value="DNA/RNA polymerases"/>
    <property type="match status" value="1"/>
</dbReference>
<dbReference type="RefSeq" id="WP_345271721.1">
    <property type="nucleotide sequence ID" value="NZ_BAABIM010000005.1"/>
</dbReference>
<feature type="binding site" evidence="16">
    <location>
        <position position="105"/>
    </location>
    <ligand>
        <name>Mg(2+)</name>
        <dbReference type="ChEBI" id="CHEBI:18420"/>
    </ligand>
</feature>
<dbReference type="Gene3D" id="3.30.70.270">
    <property type="match status" value="1"/>
</dbReference>
<dbReference type="InterPro" id="IPR053848">
    <property type="entry name" value="IMS_HHH_1"/>
</dbReference>
<keyword evidence="7 16" id="KW-0235">DNA replication</keyword>
<evidence type="ECO:0000256" key="14">
    <source>
        <dbReference type="ARBA" id="ARBA00025589"/>
    </source>
</evidence>
<feature type="binding site" evidence="16">
    <location>
        <position position="11"/>
    </location>
    <ligand>
        <name>Mg(2+)</name>
        <dbReference type="ChEBI" id="CHEBI:18420"/>
    </ligand>
</feature>
<evidence type="ECO:0000256" key="9">
    <source>
        <dbReference type="ARBA" id="ARBA00022763"/>
    </source>
</evidence>
<evidence type="ECO:0000256" key="17">
    <source>
        <dbReference type="SAM" id="MobiDB-lite"/>
    </source>
</evidence>
<comment type="subunit">
    <text evidence="16">Monomer.</text>
</comment>
<evidence type="ECO:0000256" key="16">
    <source>
        <dbReference type="HAMAP-Rule" id="MF_01113"/>
    </source>
</evidence>
<dbReference type="PANTHER" id="PTHR11076">
    <property type="entry name" value="DNA REPAIR POLYMERASE UMUC / TRANSFERASE FAMILY MEMBER"/>
    <property type="match status" value="1"/>
</dbReference>
<feature type="domain" description="UmuC" evidence="18">
    <location>
        <begin position="7"/>
        <end position="194"/>
    </location>
</feature>
<dbReference type="InterPro" id="IPR050116">
    <property type="entry name" value="DNA_polymerase-Y"/>
</dbReference>
<evidence type="ECO:0000256" key="2">
    <source>
        <dbReference type="ARBA" id="ARBA00010945"/>
    </source>
</evidence>
<evidence type="ECO:0000256" key="4">
    <source>
        <dbReference type="ARBA" id="ARBA00022490"/>
    </source>
</evidence>
<evidence type="ECO:0000256" key="6">
    <source>
        <dbReference type="ARBA" id="ARBA00022695"/>
    </source>
</evidence>
<gene>
    <name evidence="16" type="primary">dinB</name>
    <name evidence="19" type="ORF">GCM10023226_40540</name>
</gene>
<keyword evidence="13 16" id="KW-0234">DNA repair</keyword>
<dbReference type="HAMAP" id="MF_01113">
    <property type="entry name" value="DNApol_IV"/>
    <property type="match status" value="1"/>
</dbReference>
<dbReference type="Gene3D" id="1.10.150.20">
    <property type="entry name" value="5' to 3' exonuclease, C-terminal subdomain"/>
    <property type="match status" value="1"/>
</dbReference>
<protein>
    <recommendedName>
        <fullName evidence="16">DNA polymerase IV</fullName>
        <shortName evidence="16">Pol IV</shortName>
        <ecNumber evidence="16">2.7.7.7</ecNumber>
    </recommendedName>
</protein>
<sequence>MRQQASVLHLDLDAFFAAVEQRDKPSLRGKPVVVGGTGGRGVVSTASYEARVYGVHSAMSTREARARCPHAAYLGGRFHAYRAASAQVMAALREVSPLVEPLSLDEAFLDLAAGPQAEGRDLSVAGVAELAERLRARVHEVTGGLTASVGVATSKFMAKVASDLDKPDGLVVVAPGTERELLRPMAATVIPGVGPATADRLRRAGIHTVADLEAVSLEELVRLLGRAMGAGLHALARAQDDRPVVAEREAKSVSVEGTYETDLTDRALMEGLLTRQARQVAERLRKHGLSGRTVSIKVRRHDFTTLSRSSTLASPTDAATTIARTARGLLADLDTSGGIRLLGVGVSGLADWIQEDLFADLERAEQAEQESADEEVAQVPAELLSRRTTWSPGSDVEHDEWGRGWVWGAGRGVVTVRFETAETPAGPVRSFAIDDPRLRPWLPPELPDQPTDDPLLPGDHGENRSPGGVPGS</sequence>
<dbReference type="Proteomes" id="UP001500621">
    <property type="component" value="Unassembled WGS sequence"/>
</dbReference>
<dbReference type="InterPro" id="IPR022880">
    <property type="entry name" value="DNApol_IV"/>
</dbReference>
<evidence type="ECO:0000256" key="1">
    <source>
        <dbReference type="ARBA" id="ARBA00004496"/>
    </source>
</evidence>
<organism evidence="19 20">
    <name type="scientific">Nocardioides nanhaiensis</name>
    <dbReference type="NCBI Taxonomy" id="1476871"/>
    <lineage>
        <taxon>Bacteria</taxon>
        <taxon>Bacillati</taxon>
        <taxon>Actinomycetota</taxon>
        <taxon>Actinomycetes</taxon>
        <taxon>Propionibacteriales</taxon>
        <taxon>Nocardioidaceae</taxon>
        <taxon>Nocardioides</taxon>
    </lineage>
</organism>
<dbReference type="EC" id="2.7.7.7" evidence="16"/>
<dbReference type="SUPFAM" id="SSF100879">
    <property type="entry name" value="Lesion bypass DNA polymerase (Y-family), little finger domain"/>
    <property type="match status" value="1"/>
</dbReference>
<dbReference type="PROSITE" id="PS50173">
    <property type="entry name" value="UMUC"/>
    <property type="match status" value="1"/>
</dbReference>
<proteinExistence type="inferred from homology"/>
<keyword evidence="9 16" id="KW-0227">DNA damage</keyword>
<dbReference type="CDD" id="cd03586">
    <property type="entry name" value="PolY_Pol_IV_kappa"/>
    <property type="match status" value="1"/>
</dbReference>
<dbReference type="InterPro" id="IPR036775">
    <property type="entry name" value="DNA_pol_Y-fam_lit_finger_sf"/>
</dbReference>
<comment type="similarity">
    <text evidence="2 16">Belongs to the DNA polymerase type-Y family.</text>
</comment>
<comment type="subcellular location">
    <subcellularLocation>
        <location evidence="1 16">Cytoplasm</location>
    </subcellularLocation>
</comment>
<comment type="catalytic activity">
    <reaction evidence="15 16">
        <text>DNA(n) + a 2'-deoxyribonucleoside 5'-triphosphate = DNA(n+1) + diphosphate</text>
        <dbReference type="Rhea" id="RHEA:22508"/>
        <dbReference type="Rhea" id="RHEA-COMP:17339"/>
        <dbReference type="Rhea" id="RHEA-COMP:17340"/>
        <dbReference type="ChEBI" id="CHEBI:33019"/>
        <dbReference type="ChEBI" id="CHEBI:61560"/>
        <dbReference type="ChEBI" id="CHEBI:173112"/>
        <dbReference type="EC" id="2.7.7.7"/>
    </reaction>
</comment>
<dbReference type="PANTHER" id="PTHR11076:SF33">
    <property type="entry name" value="DNA POLYMERASE KAPPA"/>
    <property type="match status" value="1"/>
</dbReference>
<keyword evidence="12 16" id="KW-0238">DNA-binding</keyword>
<dbReference type="InterPro" id="IPR017961">
    <property type="entry name" value="DNA_pol_Y-fam_little_finger"/>
</dbReference>
<reference evidence="20" key="1">
    <citation type="journal article" date="2019" name="Int. J. Syst. Evol. Microbiol.">
        <title>The Global Catalogue of Microorganisms (GCM) 10K type strain sequencing project: providing services to taxonomists for standard genome sequencing and annotation.</title>
        <authorList>
            <consortium name="The Broad Institute Genomics Platform"/>
            <consortium name="The Broad Institute Genome Sequencing Center for Infectious Disease"/>
            <person name="Wu L."/>
            <person name="Ma J."/>
        </authorList>
    </citation>
    <scope>NUCLEOTIDE SEQUENCE [LARGE SCALE GENOMIC DNA]</scope>
    <source>
        <strain evidence="20">JCM 18127</strain>
    </source>
</reference>
<keyword evidence="11 16" id="KW-0239">DNA-directed DNA polymerase</keyword>
<keyword evidence="3 16" id="KW-0515">Mutator protein</keyword>
<keyword evidence="20" id="KW-1185">Reference proteome</keyword>
<comment type="function">
    <text evidence="14 16">Poorly processive, error-prone DNA polymerase involved in untargeted mutagenesis. Copies undamaged DNA at stalled replication forks, which arise in vivo from mismatched or misaligned primer ends. These misaligned primers can be extended by PolIV. Exhibits no 3'-5' exonuclease (proofreading) activity. May be involved in translesional synthesis, in conjunction with the beta clamp from PolIII.</text>
</comment>
<evidence type="ECO:0000256" key="11">
    <source>
        <dbReference type="ARBA" id="ARBA00022932"/>
    </source>
</evidence>
<evidence type="ECO:0000313" key="20">
    <source>
        <dbReference type="Proteomes" id="UP001500621"/>
    </source>
</evidence>
<dbReference type="InterPro" id="IPR043128">
    <property type="entry name" value="Rev_trsase/Diguanyl_cyclase"/>
</dbReference>
<feature type="region of interest" description="Disordered" evidence="17">
    <location>
        <begin position="425"/>
        <end position="472"/>
    </location>
</feature>
<evidence type="ECO:0000256" key="5">
    <source>
        <dbReference type="ARBA" id="ARBA00022679"/>
    </source>
</evidence>
<evidence type="ECO:0000256" key="8">
    <source>
        <dbReference type="ARBA" id="ARBA00022723"/>
    </source>
</evidence>
<accession>A0ABP8WZ00</accession>
<dbReference type="Gene3D" id="3.30.1490.100">
    <property type="entry name" value="DNA polymerase, Y-family, little finger domain"/>
    <property type="match status" value="1"/>
</dbReference>
<keyword evidence="10 16" id="KW-0460">Magnesium</keyword>